<evidence type="ECO:0000256" key="5">
    <source>
        <dbReference type="PROSITE-ProRule" id="PRU00520"/>
    </source>
</evidence>
<dbReference type="InterPro" id="IPR001792">
    <property type="entry name" value="Acylphosphatase-like_dom"/>
</dbReference>
<dbReference type="GO" id="GO:0003998">
    <property type="term" value="F:acylphosphatase activity"/>
    <property type="evidence" value="ECO:0007669"/>
    <property type="project" value="UniProtKB-EC"/>
</dbReference>
<dbReference type="PANTHER" id="PTHR47268">
    <property type="entry name" value="ACYLPHOSPHATASE"/>
    <property type="match status" value="1"/>
</dbReference>
<dbReference type="EC" id="3.6.1.7" evidence="2 5"/>
<evidence type="ECO:0000256" key="4">
    <source>
        <dbReference type="ARBA" id="ARBA00047645"/>
    </source>
</evidence>
<comment type="similarity">
    <text evidence="1 6">Belongs to the acylphosphatase family.</text>
</comment>
<dbReference type="InterPro" id="IPR036046">
    <property type="entry name" value="Acylphosphatase-like_dom_sf"/>
</dbReference>
<dbReference type="PANTHER" id="PTHR47268:SF4">
    <property type="entry name" value="ACYLPHOSPHATASE"/>
    <property type="match status" value="1"/>
</dbReference>
<organism evidence="8 9">
    <name type="scientific">Absicoccus porci</name>
    <dbReference type="NCBI Taxonomy" id="2486576"/>
    <lineage>
        <taxon>Bacteria</taxon>
        <taxon>Bacillati</taxon>
        <taxon>Bacillota</taxon>
        <taxon>Erysipelotrichia</taxon>
        <taxon>Erysipelotrichales</taxon>
        <taxon>Erysipelotrichaceae</taxon>
        <taxon>Absicoccus</taxon>
    </lineage>
</organism>
<dbReference type="OrthoDB" id="9808093at2"/>
<dbReference type="Gene3D" id="3.30.70.100">
    <property type="match status" value="1"/>
</dbReference>
<dbReference type="PROSITE" id="PS51160">
    <property type="entry name" value="ACYLPHOSPHATASE_3"/>
    <property type="match status" value="1"/>
</dbReference>
<evidence type="ECO:0000256" key="6">
    <source>
        <dbReference type="RuleBase" id="RU004168"/>
    </source>
</evidence>
<dbReference type="Proteomes" id="UP000276568">
    <property type="component" value="Unassembled WGS sequence"/>
</dbReference>
<protein>
    <recommendedName>
        <fullName evidence="3 5">acylphosphatase</fullName>
        <ecNumber evidence="2 5">3.6.1.7</ecNumber>
    </recommendedName>
</protein>
<dbReference type="RefSeq" id="WP_128520998.1">
    <property type="nucleotide sequence ID" value="NZ_CAUWBR010000016.1"/>
</dbReference>
<feature type="domain" description="Acylphosphatase-like" evidence="7">
    <location>
        <begin position="3"/>
        <end position="89"/>
    </location>
</feature>
<feature type="active site" evidence="5">
    <location>
        <position position="36"/>
    </location>
</feature>
<evidence type="ECO:0000313" key="8">
    <source>
        <dbReference type="EMBL" id="RNM29312.1"/>
    </source>
</evidence>
<evidence type="ECO:0000313" key="9">
    <source>
        <dbReference type="Proteomes" id="UP000276568"/>
    </source>
</evidence>
<name>A0A3N0HYV0_9FIRM</name>
<dbReference type="InterPro" id="IPR020456">
    <property type="entry name" value="Acylphosphatase"/>
</dbReference>
<evidence type="ECO:0000256" key="2">
    <source>
        <dbReference type="ARBA" id="ARBA00012150"/>
    </source>
</evidence>
<sequence>MVRKHIWFTGQVQGVGFRWTARQLAQQMHLTGWCRNDMDGRVEMEIQGDSTTISRYLNELGSFGSIRVDHMDIHSIPVVANEPDFEVKFWW</sequence>
<accession>A0A3N0HYV0</accession>
<dbReference type="InterPro" id="IPR017968">
    <property type="entry name" value="Acylphosphatase_CS"/>
</dbReference>
<dbReference type="Pfam" id="PF00708">
    <property type="entry name" value="Acylphosphatase"/>
    <property type="match status" value="1"/>
</dbReference>
<keyword evidence="5" id="KW-0378">Hydrolase</keyword>
<dbReference type="SUPFAM" id="SSF54975">
    <property type="entry name" value="Acylphosphatase/BLUF domain-like"/>
    <property type="match status" value="1"/>
</dbReference>
<evidence type="ECO:0000259" key="7">
    <source>
        <dbReference type="PROSITE" id="PS51160"/>
    </source>
</evidence>
<feature type="active site" evidence="5">
    <location>
        <position position="18"/>
    </location>
</feature>
<proteinExistence type="inferred from homology"/>
<gene>
    <name evidence="8" type="ORF">EDX97_09925</name>
</gene>
<dbReference type="AlphaFoldDB" id="A0A3N0HYV0"/>
<evidence type="ECO:0000256" key="1">
    <source>
        <dbReference type="ARBA" id="ARBA00005614"/>
    </source>
</evidence>
<reference evidence="8 9" key="1">
    <citation type="submission" date="2018-11" db="EMBL/GenBank/DDBJ databases">
        <title>Clostridium sp. nov., a member of the family Erysipelotrichaceae isolated from pig faeces.</title>
        <authorList>
            <person name="Chang Y.-H."/>
        </authorList>
    </citation>
    <scope>NUCLEOTIDE SEQUENCE [LARGE SCALE GENOMIC DNA]</scope>
    <source>
        <strain evidence="8 9">YH-panp20</strain>
    </source>
</reference>
<dbReference type="PROSITE" id="PS00151">
    <property type="entry name" value="ACYLPHOSPHATASE_2"/>
    <property type="match status" value="1"/>
</dbReference>
<comment type="catalytic activity">
    <reaction evidence="4 5">
        <text>an acyl phosphate + H2O = a carboxylate + phosphate + H(+)</text>
        <dbReference type="Rhea" id="RHEA:14965"/>
        <dbReference type="ChEBI" id="CHEBI:15377"/>
        <dbReference type="ChEBI" id="CHEBI:15378"/>
        <dbReference type="ChEBI" id="CHEBI:29067"/>
        <dbReference type="ChEBI" id="CHEBI:43474"/>
        <dbReference type="ChEBI" id="CHEBI:59918"/>
        <dbReference type="EC" id="3.6.1.7"/>
    </reaction>
</comment>
<evidence type="ECO:0000256" key="3">
    <source>
        <dbReference type="ARBA" id="ARBA00015991"/>
    </source>
</evidence>
<keyword evidence="9" id="KW-1185">Reference proteome</keyword>
<dbReference type="EMBL" id="RJQC01000004">
    <property type="protein sequence ID" value="RNM29312.1"/>
    <property type="molecule type" value="Genomic_DNA"/>
</dbReference>
<comment type="caution">
    <text evidence="8">The sequence shown here is derived from an EMBL/GenBank/DDBJ whole genome shotgun (WGS) entry which is preliminary data.</text>
</comment>